<reference evidence="2" key="1">
    <citation type="journal article" date="2014" name="Front. Microbiol.">
        <title>High frequency of phylogenetically diverse reductive dehalogenase-homologous genes in deep subseafloor sedimentary metagenomes.</title>
        <authorList>
            <person name="Kawai M."/>
            <person name="Futagami T."/>
            <person name="Toyoda A."/>
            <person name="Takaki Y."/>
            <person name="Nishi S."/>
            <person name="Hori S."/>
            <person name="Arai W."/>
            <person name="Tsubouchi T."/>
            <person name="Morono Y."/>
            <person name="Uchiyama I."/>
            <person name="Ito T."/>
            <person name="Fujiyama A."/>
            <person name="Inagaki F."/>
            <person name="Takami H."/>
        </authorList>
    </citation>
    <scope>NUCLEOTIDE SEQUENCE</scope>
    <source>
        <strain evidence="2">Expedition CK06-06</strain>
    </source>
</reference>
<accession>X0TAJ6</accession>
<sequence>MPYKSIGDYGLIGNHHSAALVSNDGSIDWCCLPRFDSPSVFAAILDDEKGGRFQVKPQTSFQSRQAYLPNTNVLQTTFQTETGTATLIDFMPCYQTSGRRLTHPTEIHRLM</sequence>
<dbReference type="InterPro" id="IPR045582">
    <property type="entry name" value="Trehalase-like_N"/>
</dbReference>
<dbReference type="Pfam" id="PF19291">
    <property type="entry name" value="TREH_N"/>
    <property type="match status" value="1"/>
</dbReference>
<protein>
    <recommendedName>
        <fullName evidence="1">Trehalase-like N-terminal domain-containing protein</fullName>
    </recommendedName>
</protein>
<feature type="domain" description="Trehalase-like N-terminal" evidence="1">
    <location>
        <begin position="7"/>
        <end position="96"/>
    </location>
</feature>
<dbReference type="EMBL" id="BARS01000943">
    <property type="protein sequence ID" value="GAF84351.1"/>
    <property type="molecule type" value="Genomic_DNA"/>
</dbReference>
<organism evidence="2">
    <name type="scientific">marine sediment metagenome</name>
    <dbReference type="NCBI Taxonomy" id="412755"/>
    <lineage>
        <taxon>unclassified sequences</taxon>
        <taxon>metagenomes</taxon>
        <taxon>ecological metagenomes</taxon>
    </lineage>
</organism>
<evidence type="ECO:0000313" key="2">
    <source>
        <dbReference type="EMBL" id="GAF84351.1"/>
    </source>
</evidence>
<dbReference type="AlphaFoldDB" id="X0TAJ6"/>
<evidence type="ECO:0000259" key="1">
    <source>
        <dbReference type="Pfam" id="PF19291"/>
    </source>
</evidence>
<proteinExistence type="predicted"/>
<feature type="non-terminal residue" evidence="2">
    <location>
        <position position="111"/>
    </location>
</feature>
<gene>
    <name evidence="2" type="ORF">S01H1_02038</name>
</gene>
<comment type="caution">
    <text evidence="2">The sequence shown here is derived from an EMBL/GenBank/DDBJ whole genome shotgun (WGS) entry which is preliminary data.</text>
</comment>
<name>X0TAJ6_9ZZZZ</name>